<reference evidence="1 2" key="1">
    <citation type="submission" date="2018-09" db="EMBL/GenBank/DDBJ databases">
        <title>YIM 75507 draft genome.</title>
        <authorList>
            <person name="Tang S."/>
            <person name="Feng Y."/>
        </authorList>
    </citation>
    <scope>NUCLEOTIDE SEQUENCE [LARGE SCALE GENOMIC DNA]</scope>
    <source>
        <strain evidence="1 2">YIM 75507</strain>
    </source>
</reference>
<sequence>MGIFGDGRLRSVRKGPSVLLPYVVDAPGLLEYVRLMDPDAYLDGDVIRAAGVLTVRGPVDIPPGTDGVPPGWPVGFHVAGPPATGNQLRRGLAARLAGLCHPPAPPEHDVDLLEIGGASRALPARDLIALLEPWFPGLRWDTAGDPAESYWLTGDSSPVEVYFERDGTADGSHVYAFAMRDEDERPTRELMAEVGAAAARIVAVAGGVPRDVNDFVIRGPEDLNLVEWLPAAPSGSPSPS</sequence>
<gene>
    <name evidence="1" type="ORF">D5H75_32570</name>
</gene>
<comment type="caution">
    <text evidence="1">The sequence shown here is derived from an EMBL/GenBank/DDBJ whole genome shotgun (WGS) entry which is preliminary data.</text>
</comment>
<dbReference type="Proteomes" id="UP000265768">
    <property type="component" value="Unassembled WGS sequence"/>
</dbReference>
<accession>A0A3A4AB29</accession>
<dbReference type="EMBL" id="QZEY01000018">
    <property type="protein sequence ID" value="RJL23634.1"/>
    <property type="molecule type" value="Genomic_DNA"/>
</dbReference>
<evidence type="ECO:0000313" key="1">
    <source>
        <dbReference type="EMBL" id="RJL23634.1"/>
    </source>
</evidence>
<evidence type="ECO:0000313" key="2">
    <source>
        <dbReference type="Proteomes" id="UP000265768"/>
    </source>
</evidence>
<dbReference type="OrthoDB" id="3523151at2"/>
<protein>
    <submittedName>
        <fullName evidence="1">Uncharacterized protein</fullName>
    </submittedName>
</protein>
<organism evidence="1 2">
    <name type="scientific">Bailinhaonella thermotolerans</name>
    <dbReference type="NCBI Taxonomy" id="1070861"/>
    <lineage>
        <taxon>Bacteria</taxon>
        <taxon>Bacillati</taxon>
        <taxon>Actinomycetota</taxon>
        <taxon>Actinomycetes</taxon>
        <taxon>Streptosporangiales</taxon>
        <taxon>Streptosporangiaceae</taxon>
        <taxon>Bailinhaonella</taxon>
    </lineage>
</organism>
<dbReference type="AlphaFoldDB" id="A0A3A4AB29"/>
<proteinExistence type="predicted"/>
<keyword evidence="2" id="KW-1185">Reference proteome</keyword>
<dbReference type="RefSeq" id="WP_119930422.1">
    <property type="nucleotide sequence ID" value="NZ_QZEY01000018.1"/>
</dbReference>
<name>A0A3A4AB29_9ACTN</name>